<feature type="region of interest" description="Disordered" evidence="5">
    <location>
        <begin position="530"/>
        <end position="550"/>
    </location>
</feature>
<comment type="subcellular location">
    <subcellularLocation>
        <location evidence="1">Cytoplasm</location>
    </subcellularLocation>
</comment>
<evidence type="ECO:0000256" key="2">
    <source>
        <dbReference type="ARBA" id="ARBA00010267"/>
    </source>
</evidence>
<dbReference type="OMA" id="VMERYGP"/>
<keyword evidence="4" id="KW-0175">Coiled coil</keyword>
<feature type="compositionally biased region" description="Polar residues" evidence="5">
    <location>
        <begin position="573"/>
        <end position="587"/>
    </location>
</feature>
<dbReference type="InterPro" id="IPR023235">
    <property type="entry name" value="FAM105"/>
</dbReference>
<feature type="compositionally biased region" description="Basic residues" evidence="5">
    <location>
        <begin position="176"/>
        <end position="188"/>
    </location>
</feature>
<dbReference type="EnsemblMetazoa" id="G5089.3">
    <property type="protein sequence ID" value="G5089.3:cds"/>
    <property type="gene ID" value="G5089"/>
</dbReference>
<dbReference type="Proteomes" id="UP000005408">
    <property type="component" value="Unassembled WGS sequence"/>
</dbReference>
<sequence>MCRYTRLPVMERYGPHKWPPLPKLRVNVPPPPAPRNLESLADVCQEIFQLASDIALGQKKVVLCCSLGGQGISLDLCGAKAATVLCAIGIGFGIGSYLLYKLYCRLFPSDPKDREPVYTADKSCQRDQSNDADVEENEMGNSGSNETVPVRYDAVNGVQFGSCRTRNQATSPILVRQRRPTKHQRSHRRSSDDDETRLLNPHEDSSSHVQEDLVDRLIHSASDISAAEPNSGSLKGNLSLKSLYERNYKYGFDEHFQSSKTHLYDSSGDSLQIDVSSSQDLLTVSSVLLTPPSDDDRTNQNQEKLAGEQKPSVKFSENIPDLISNLSATDCKDLIGDEINVADQSACVWQTTDSSNHTSPFHSSGSAKLFSNYTTDISGNLSVDDDEIDSSPLHRAKCPDGQFRQTLLQRLHEINTSSTSTSLNSSPDASPCRYARSNSCERQESLSGLSENEIFTESAEVGQSTGEYFEKIEHEVDDIVDEFADLTAKLDELKQLAAKHSSEDDMEYTPSDPLAKKACEFVEKAREKFHRSQSDTSLSESAVDTDGIDLSWDSEGQSQLKSLMKRVNSLPSKMVTESQGSYNNVDASDSEDKERKISTSDGAIIFLSDNFEACDKLLIGDSDVYSDQMDQGQTTLDELDTDSAFDMDPVELVSSREFSPGSLNIGPKQDILEYCKAEWRGQTKRASIMQKAYQEIPSLIECRHLHQVRGDNYCAIRGTLLQCFIQNINVLSKWNSAESVINRLQTLYRNPNSGLSQWTFAHRLPFNKKDKLPTMSECVKCLFAKFSECQSLSTNEERNSWPVNLLNLDTKVDLQCMEAIKLLMFLEAHSLYEASQKGDDVPVFVWLLFARDTSENPESLLKNHINPVGDSGGLEQIEMILLGHTLEVTIKVLRLQQYGEEDFVTYYPDDRRESWPLIVLIAEDDRHYNAPVV</sequence>
<keyword evidence="7" id="KW-1185">Reference proteome</keyword>
<evidence type="ECO:0000313" key="6">
    <source>
        <dbReference type="EnsemblMetazoa" id="G5089.3:cds"/>
    </source>
</evidence>
<feature type="compositionally biased region" description="Basic and acidic residues" evidence="5">
    <location>
        <begin position="196"/>
        <end position="209"/>
    </location>
</feature>
<proteinExistence type="inferred from homology"/>
<comment type="similarity">
    <text evidence="2">Belongs to the peptidase C65 family. Otulin subfamily.</text>
</comment>
<feature type="coiled-coil region" evidence="4">
    <location>
        <begin position="476"/>
        <end position="503"/>
    </location>
</feature>
<dbReference type="OrthoDB" id="6288034at2759"/>
<evidence type="ECO:0000256" key="3">
    <source>
        <dbReference type="ARBA" id="ARBA00022490"/>
    </source>
</evidence>
<dbReference type="PANTHER" id="PTHR33662:SF1">
    <property type="entry name" value="INACTIVE UBIQUITIN THIOESTERASE OTULINL"/>
    <property type="match status" value="1"/>
</dbReference>
<feature type="region of interest" description="Disordered" evidence="5">
    <location>
        <begin position="115"/>
        <end position="148"/>
    </location>
</feature>
<evidence type="ECO:0008006" key="8">
    <source>
        <dbReference type="Google" id="ProtNLM"/>
    </source>
</evidence>
<dbReference type="GO" id="GO:0005737">
    <property type="term" value="C:cytoplasm"/>
    <property type="evidence" value="ECO:0007669"/>
    <property type="project" value="UniProtKB-SubCell"/>
</dbReference>
<dbReference type="PRINTS" id="PR02055">
    <property type="entry name" value="PROTEINF105"/>
</dbReference>
<dbReference type="CDD" id="cd22790">
    <property type="entry name" value="OTU_OTUL-like"/>
    <property type="match status" value="1"/>
</dbReference>
<feature type="region of interest" description="Disordered" evidence="5">
    <location>
        <begin position="288"/>
        <end position="313"/>
    </location>
</feature>
<evidence type="ECO:0000313" key="7">
    <source>
        <dbReference type="Proteomes" id="UP000005408"/>
    </source>
</evidence>
<organism evidence="6 7">
    <name type="scientific">Magallana gigas</name>
    <name type="common">Pacific oyster</name>
    <name type="synonym">Crassostrea gigas</name>
    <dbReference type="NCBI Taxonomy" id="29159"/>
    <lineage>
        <taxon>Eukaryota</taxon>
        <taxon>Metazoa</taxon>
        <taxon>Spiralia</taxon>
        <taxon>Lophotrochozoa</taxon>
        <taxon>Mollusca</taxon>
        <taxon>Bivalvia</taxon>
        <taxon>Autobranchia</taxon>
        <taxon>Pteriomorphia</taxon>
        <taxon>Ostreida</taxon>
        <taxon>Ostreoidea</taxon>
        <taxon>Ostreidae</taxon>
        <taxon>Magallana</taxon>
    </lineage>
</organism>
<keyword evidence="3" id="KW-0963">Cytoplasm</keyword>
<evidence type="ECO:0000256" key="4">
    <source>
        <dbReference type="SAM" id="Coils"/>
    </source>
</evidence>
<dbReference type="PANTHER" id="PTHR33662">
    <property type="entry name" value="OTU DEUBIQUITINASE WITH LINEAR LINKAGE-SPECIFICITY A-RELATED"/>
    <property type="match status" value="1"/>
</dbReference>
<dbReference type="AlphaFoldDB" id="A0A8W8NBJ4"/>
<name>A0A8W8NBJ4_MAGGI</name>
<feature type="region of interest" description="Disordered" evidence="5">
    <location>
        <begin position="573"/>
        <end position="594"/>
    </location>
</feature>
<accession>A0A8W8NBJ4</accession>
<reference evidence="6" key="1">
    <citation type="submission" date="2022-08" db="UniProtKB">
        <authorList>
            <consortium name="EnsemblMetazoa"/>
        </authorList>
    </citation>
    <scope>IDENTIFICATION</scope>
    <source>
        <strain evidence="6">05x7-T-G4-1.051#20</strain>
    </source>
</reference>
<dbReference type="Pfam" id="PF16218">
    <property type="entry name" value="Peptidase_C101"/>
    <property type="match status" value="1"/>
</dbReference>
<evidence type="ECO:0000256" key="1">
    <source>
        <dbReference type="ARBA" id="ARBA00004496"/>
    </source>
</evidence>
<evidence type="ECO:0000256" key="5">
    <source>
        <dbReference type="SAM" id="MobiDB-lite"/>
    </source>
</evidence>
<protein>
    <recommendedName>
        <fullName evidence="8">Ubiquitin thioesterase otulin</fullName>
    </recommendedName>
</protein>
<feature type="region of interest" description="Disordered" evidence="5">
    <location>
        <begin position="171"/>
        <end position="209"/>
    </location>
</feature>